<dbReference type="InterPro" id="IPR003598">
    <property type="entry name" value="Ig_sub2"/>
</dbReference>
<dbReference type="PANTHER" id="PTHR12231">
    <property type="entry name" value="CTX-RELATED TYPE I TRANSMEMBRANE PROTEIN"/>
    <property type="match status" value="1"/>
</dbReference>
<reference evidence="8" key="1">
    <citation type="journal article" date="2010" name="Science">
        <title>Plasticity of animal genome architecture unmasked by rapid evolution of a pelagic tunicate.</title>
        <authorList>
            <person name="Denoeud F."/>
            <person name="Henriet S."/>
            <person name="Mungpakdee S."/>
            <person name="Aury J.M."/>
            <person name="Da Silva C."/>
            <person name="Brinkmann H."/>
            <person name="Mikhaleva J."/>
            <person name="Olsen L.C."/>
            <person name="Jubin C."/>
            <person name="Canestro C."/>
            <person name="Bouquet J.M."/>
            <person name="Danks G."/>
            <person name="Poulain J."/>
            <person name="Campsteijn C."/>
            <person name="Adamski M."/>
            <person name="Cross I."/>
            <person name="Yadetie F."/>
            <person name="Muffato M."/>
            <person name="Louis A."/>
            <person name="Butcher S."/>
            <person name="Tsagkogeorga G."/>
            <person name="Konrad A."/>
            <person name="Singh S."/>
            <person name="Jensen M.F."/>
            <person name="Cong E.H."/>
            <person name="Eikeseth-Otteraa H."/>
            <person name="Noel B."/>
            <person name="Anthouard V."/>
            <person name="Porcel B.M."/>
            <person name="Kachouri-Lafond R."/>
            <person name="Nishino A."/>
            <person name="Ugolini M."/>
            <person name="Chourrout P."/>
            <person name="Nishida H."/>
            <person name="Aasland R."/>
            <person name="Huzurbazar S."/>
            <person name="Westhof E."/>
            <person name="Delsuc F."/>
            <person name="Lehrach H."/>
            <person name="Reinhardt R."/>
            <person name="Weissenbach J."/>
            <person name="Roy S.W."/>
            <person name="Artiguenave F."/>
            <person name="Postlethwait J.H."/>
            <person name="Manak J.R."/>
            <person name="Thompson E.M."/>
            <person name="Jaillon O."/>
            <person name="Du Pasquier L."/>
            <person name="Boudinot P."/>
            <person name="Liberles D.A."/>
            <person name="Volff J.N."/>
            <person name="Philippe H."/>
            <person name="Lenhard B."/>
            <person name="Roest Crollius H."/>
            <person name="Wincker P."/>
            <person name="Chourrout D."/>
        </authorList>
    </citation>
    <scope>NUCLEOTIDE SEQUENCE [LARGE SCALE GENOMIC DNA]</scope>
</reference>
<organism evidence="8">
    <name type="scientific">Oikopleura dioica</name>
    <name type="common">Tunicate</name>
    <dbReference type="NCBI Taxonomy" id="34765"/>
    <lineage>
        <taxon>Eukaryota</taxon>
        <taxon>Metazoa</taxon>
        <taxon>Chordata</taxon>
        <taxon>Tunicata</taxon>
        <taxon>Appendicularia</taxon>
        <taxon>Copelata</taxon>
        <taxon>Oikopleuridae</taxon>
        <taxon>Oikopleura</taxon>
    </lineage>
</organism>
<dbReference type="AlphaFoldDB" id="E4WZC3"/>
<dbReference type="Pfam" id="PF07679">
    <property type="entry name" value="I-set"/>
    <property type="match status" value="1"/>
</dbReference>
<dbReference type="CDD" id="cd00096">
    <property type="entry name" value="Ig"/>
    <property type="match status" value="1"/>
</dbReference>
<sequence>MGTVLTHLLLFSTISAVRQRRMPPQWRGYMCNRRQPEPRSLLVLHCHAKGHPKPVISWFKNDDEISGSSHEVKIKGSSLTFPSFTKQNEGKWKCEAKNKLGSISHVFEIYAKEETGDEGSGMAFDPDLRSPRLPYDPLVADHLSSSGST</sequence>
<name>E4WZC3_OIKDI</name>
<evidence type="ECO:0000313" key="9">
    <source>
        <dbReference type="Proteomes" id="UP000001307"/>
    </source>
</evidence>
<dbReference type="SMART" id="SM00408">
    <property type="entry name" value="IGc2"/>
    <property type="match status" value="1"/>
</dbReference>
<dbReference type="InterPro" id="IPR036179">
    <property type="entry name" value="Ig-like_dom_sf"/>
</dbReference>
<dbReference type="SUPFAM" id="SSF48726">
    <property type="entry name" value="Immunoglobulin"/>
    <property type="match status" value="1"/>
</dbReference>
<accession>E4WZC3</accession>
<dbReference type="PANTHER" id="PTHR12231:SF253">
    <property type="entry name" value="DPR-INTERACTING PROTEIN ETA, ISOFORM B-RELATED"/>
    <property type="match status" value="1"/>
</dbReference>
<feature type="signal peptide" evidence="6">
    <location>
        <begin position="1"/>
        <end position="19"/>
    </location>
</feature>
<evidence type="ECO:0000256" key="6">
    <source>
        <dbReference type="SAM" id="SignalP"/>
    </source>
</evidence>
<keyword evidence="4" id="KW-0393">Immunoglobulin domain</keyword>
<protein>
    <recommendedName>
        <fullName evidence="7">Ig-like domain-containing protein</fullName>
    </recommendedName>
</protein>
<evidence type="ECO:0000256" key="4">
    <source>
        <dbReference type="ARBA" id="ARBA00023319"/>
    </source>
</evidence>
<evidence type="ECO:0000313" key="8">
    <source>
        <dbReference type="EMBL" id="CBY22519.1"/>
    </source>
</evidence>
<dbReference type="InterPro" id="IPR051170">
    <property type="entry name" value="Neural/epithelial_adhesion"/>
</dbReference>
<keyword evidence="2" id="KW-0677">Repeat</keyword>
<keyword evidence="9" id="KW-1185">Reference proteome</keyword>
<dbReference type="PROSITE" id="PS50835">
    <property type="entry name" value="IG_LIKE"/>
    <property type="match status" value="1"/>
</dbReference>
<dbReference type="Gene3D" id="2.60.40.10">
    <property type="entry name" value="Immunoglobulins"/>
    <property type="match status" value="1"/>
</dbReference>
<dbReference type="EMBL" id="FN653019">
    <property type="protein sequence ID" value="CBY22519.1"/>
    <property type="molecule type" value="Genomic_DNA"/>
</dbReference>
<dbReference type="InParanoid" id="E4WZC3"/>
<dbReference type="Proteomes" id="UP000001307">
    <property type="component" value="Unassembled WGS sequence"/>
</dbReference>
<gene>
    <name evidence="8" type="ORF">GSOID_T00013278001</name>
</gene>
<feature type="domain" description="Ig-like" evidence="7">
    <location>
        <begin position="24"/>
        <end position="104"/>
    </location>
</feature>
<dbReference type="InterPro" id="IPR013783">
    <property type="entry name" value="Ig-like_fold"/>
</dbReference>
<feature type="chain" id="PRO_5003192148" description="Ig-like domain-containing protein" evidence="6">
    <location>
        <begin position="20"/>
        <end position="149"/>
    </location>
</feature>
<dbReference type="OrthoDB" id="504170at2759"/>
<evidence type="ECO:0000256" key="1">
    <source>
        <dbReference type="ARBA" id="ARBA00022729"/>
    </source>
</evidence>
<evidence type="ECO:0000256" key="3">
    <source>
        <dbReference type="ARBA" id="ARBA00023157"/>
    </source>
</evidence>
<evidence type="ECO:0000256" key="5">
    <source>
        <dbReference type="SAM" id="MobiDB-lite"/>
    </source>
</evidence>
<feature type="region of interest" description="Disordered" evidence="5">
    <location>
        <begin position="116"/>
        <end position="149"/>
    </location>
</feature>
<keyword evidence="3" id="KW-1015">Disulfide bond</keyword>
<keyword evidence="1 6" id="KW-0732">Signal</keyword>
<dbReference type="InterPro" id="IPR013098">
    <property type="entry name" value="Ig_I-set"/>
</dbReference>
<dbReference type="InterPro" id="IPR007110">
    <property type="entry name" value="Ig-like_dom"/>
</dbReference>
<evidence type="ECO:0000256" key="2">
    <source>
        <dbReference type="ARBA" id="ARBA00022737"/>
    </source>
</evidence>
<evidence type="ECO:0000259" key="7">
    <source>
        <dbReference type="PROSITE" id="PS50835"/>
    </source>
</evidence>
<proteinExistence type="predicted"/>